<dbReference type="InterPro" id="IPR036361">
    <property type="entry name" value="SAP_dom_sf"/>
</dbReference>
<keyword evidence="10" id="KW-1185">Reference proteome</keyword>
<dbReference type="Pfam" id="PF12949">
    <property type="entry name" value="HeH"/>
    <property type="match status" value="1"/>
</dbReference>
<protein>
    <recommendedName>
        <fullName evidence="12">LEM-like domain-containing protein</fullName>
    </recommendedName>
</protein>
<feature type="domain" description="Man1/Src1-like C-terminal" evidence="8">
    <location>
        <begin position="310"/>
        <end position="626"/>
    </location>
</feature>
<evidence type="ECO:0000256" key="4">
    <source>
        <dbReference type="ARBA" id="ARBA00022989"/>
    </source>
</evidence>
<keyword evidence="5" id="KW-0472">Membrane</keyword>
<feature type="compositionally biased region" description="Basic residues" evidence="7">
    <location>
        <begin position="57"/>
        <end position="67"/>
    </location>
</feature>
<dbReference type="OrthoDB" id="2503928at2759"/>
<feature type="region of interest" description="Disordered" evidence="7">
    <location>
        <begin position="635"/>
        <end position="707"/>
    </location>
</feature>
<dbReference type="RefSeq" id="XP_033457864.1">
    <property type="nucleotide sequence ID" value="XM_033605454.1"/>
</dbReference>
<name>A0A6J3LYV3_9PEZI</name>
<evidence type="ECO:0008006" key="12">
    <source>
        <dbReference type="Google" id="ProtNLM"/>
    </source>
</evidence>
<dbReference type="GO" id="GO:0071763">
    <property type="term" value="P:nuclear membrane organization"/>
    <property type="evidence" value="ECO:0007669"/>
    <property type="project" value="TreeGrafter"/>
</dbReference>
<feature type="region of interest" description="Disordered" evidence="7">
    <location>
        <begin position="57"/>
        <end position="206"/>
    </location>
</feature>
<dbReference type="Proteomes" id="UP000504637">
    <property type="component" value="Unplaced"/>
</dbReference>
<dbReference type="InterPro" id="IPR018996">
    <property type="entry name" value="Man1/Src1-like_C"/>
</dbReference>
<evidence type="ECO:0000259" key="9">
    <source>
        <dbReference type="Pfam" id="PF12949"/>
    </source>
</evidence>
<keyword evidence="2" id="KW-0597">Phosphoprotein</keyword>
<feature type="compositionally biased region" description="Acidic residues" evidence="7">
    <location>
        <begin position="81"/>
        <end position="90"/>
    </location>
</feature>
<proteinExistence type="predicted"/>
<dbReference type="Gene3D" id="1.10.10.1180">
    <property type="entry name" value="MAN1, winged-helix domain"/>
    <property type="match status" value="1"/>
</dbReference>
<dbReference type="PANTHER" id="PTHR47808">
    <property type="entry name" value="INNER NUCLEAR MEMBRANE PROTEIN HEH2-RELATED"/>
    <property type="match status" value="1"/>
</dbReference>
<sequence>MDDQAYLEPGFNPASLTMPRLRNILVMHNISYASSAKKQELVDLFNNNVLPQARKLRTASSRVKRNSKGIEDMTTGRYARDEEDDEEEESEPVRAPQTPSARGSRRTTRARTEEAQEVPATSRSMRHSTAPPESMTPRRSSSKHARASEVIREEPEPKRPSSSRKSRAELMTPVAKADSEDDQSPFTHDNVFQSGGSPPTARVLDSARRRTTLGPIRDTDRKSREVRRQTEAFRPTRPQNDGAVVPSRRTFDMPVAVIKKEDELEPTEEFTPEEQLDLVQATQSGAVVPTKRPKRKSTAAGTQGISVISFIMLLLSAFVWRQEKLEVGYCGVGHPSTELAGVEIPEWADAVRPHCEPCPPHAFCGEQLHTECENGFVLAHHPLSLGGLIPLPPTCEPDSARARKVNAVKERAVEELREQSAKYECGEASKAEIRETDLKRAIATKRRKGMTNEEFEDLWSSAIGEIARVEEIVSGSDGSGHATLRSTSLARVPLSCAIRRSLLLTLRQYLWQLIGLLSLLSTGFYGRHRLITSRATDARAKLLASQAMDQLSLHASLHAQDPAVFPEAHMSMAQLRDDLLRTDFSAARRKVLWEKVQKKVEANSNVRPMVRESRTGDVGRVWEWVGATKYIESPADHRRKSTGGRVSFAEENRYLDPPSPAPPIKTVATTKTSSSVAGSSSSASATVAPPKKKTGFLGRFQERRSYF</sequence>
<organism evidence="11">
    <name type="scientific">Dissoconium aciculare CBS 342.82</name>
    <dbReference type="NCBI Taxonomy" id="1314786"/>
    <lineage>
        <taxon>Eukaryota</taxon>
        <taxon>Fungi</taxon>
        <taxon>Dikarya</taxon>
        <taxon>Ascomycota</taxon>
        <taxon>Pezizomycotina</taxon>
        <taxon>Dothideomycetes</taxon>
        <taxon>Dothideomycetidae</taxon>
        <taxon>Mycosphaerellales</taxon>
        <taxon>Dissoconiaceae</taxon>
        <taxon>Dissoconium</taxon>
    </lineage>
</organism>
<keyword evidence="4" id="KW-1133">Transmembrane helix</keyword>
<evidence type="ECO:0000256" key="7">
    <source>
        <dbReference type="SAM" id="MobiDB-lite"/>
    </source>
</evidence>
<keyword evidence="6" id="KW-0539">Nucleus</keyword>
<dbReference type="CDD" id="cd12935">
    <property type="entry name" value="LEM_like"/>
    <property type="match status" value="1"/>
</dbReference>
<dbReference type="GO" id="GO:0005783">
    <property type="term" value="C:endoplasmic reticulum"/>
    <property type="evidence" value="ECO:0007669"/>
    <property type="project" value="TreeGrafter"/>
</dbReference>
<feature type="compositionally biased region" description="Polar residues" evidence="7">
    <location>
        <begin position="184"/>
        <end position="197"/>
    </location>
</feature>
<dbReference type="InterPro" id="IPR025856">
    <property type="entry name" value="HeH/LEM_domain"/>
</dbReference>
<dbReference type="Pfam" id="PF09402">
    <property type="entry name" value="MSC"/>
    <property type="match status" value="1"/>
</dbReference>
<dbReference type="Gene3D" id="1.10.720.30">
    <property type="entry name" value="SAP domain"/>
    <property type="match status" value="1"/>
</dbReference>
<dbReference type="GO" id="GO:0034399">
    <property type="term" value="C:nuclear periphery"/>
    <property type="evidence" value="ECO:0007669"/>
    <property type="project" value="TreeGrafter"/>
</dbReference>
<evidence type="ECO:0000313" key="10">
    <source>
        <dbReference type="Proteomes" id="UP000504637"/>
    </source>
</evidence>
<dbReference type="GO" id="GO:0005637">
    <property type="term" value="C:nuclear inner membrane"/>
    <property type="evidence" value="ECO:0007669"/>
    <property type="project" value="UniProtKB-SubCell"/>
</dbReference>
<evidence type="ECO:0000256" key="6">
    <source>
        <dbReference type="ARBA" id="ARBA00023242"/>
    </source>
</evidence>
<feature type="compositionally biased region" description="Low complexity" evidence="7">
    <location>
        <begin position="665"/>
        <end position="689"/>
    </location>
</feature>
<evidence type="ECO:0000256" key="3">
    <source>
        <dbReference type="ARBA" id="ARBA00022692"/>
    </source>
</evidence>
<reference evidence="11" key="3">
    <citation type="submission" date="2025-08" db="UniProtKB">
        <authorList>
            <consortium name="RefSeq"/>
        </authorList>
    </citation>
    <scope>IDENTIFICATION</scope>
    <source>
        <strain evidence="11">CBS 342.82</strain>
    </source>
</reference>
<dbReference type="InterPro" id="IPR044780">
    <property type="entry name" value="Heh2/Src1"/>
</dbReference>
<evidence type="ECO:0000256" key="1">
    <source>
        <dbReference type="ARBA" id="ARBA00004540"/>
    </source>
</evidence>
<dbReference type="GeneID" id="54363254"/>
<evidence type="ECO:0000256" key="5">
    <source>
        <dbReference type="ARBA" id="ARBA00023136"/>
    </source>
</evidence>
<evidence type="ECO:0000313" key="11">
    <source>
        <dbReference type="RefSeq" id="XP_033457864.1"/>
    </source>
</evidence>
<keyword evidence="3" id="KW-0812">Transmembrane</keyword>
<reference evidence="11" key="1">
    <citation type="submission" date="2020-01" db="EMBL/GenBank/DDBJ databases">
        <authorList>
            <consortium name="DOE Joint Genome Institute"/>
            <person name="Haridas S."/>
            <person name="Albert R."/>
            <person name="Binder M."/>
            <person name="Bloem J."/>
            <person name="Labutti K."/>
            <person name="Salamov A."/>
            <person name="Andreopoulos B."/>
            <person name="Baker S.E."/>
            <person name="Barry K."/>
            <person name="Bills G."/>
            <person name="Bluhm B.H."/>
            <person name="Cannon C."/>
            <person name="Castanera R."/>
            <person name="Culley D.E."/>
            <person name="Daum C."/>
            <person name="Ezra D."/>
            <person name="Gonzalez J.B."/>
            <person name="Henrissat B."/>
            <person name="Kuo A."/>
            <person name="Liang C."/>
            <person name="Lipzen A."/>
            <person name="Lutzoni F."/>
            <person name="Magnuson J."/>
            <person name="Mondo S."/>
            <person name="Nolan M."/>
            <person name="Ohm R."/>
            <person name="Pangilinan J."/>
            <person name="Park H.-J."/>
            <person name="Ramirez L."/>
            <person name="Alfaro M."/>
            <person name="Sun H."/>
            <person name="Tritt A."/>
            <person name="Yoshinaga Y."/>
            <person name="Zwiers L.-H."/>
            <person name="Turgeon B.G."/>
            <person name="Goodwin S.B."/>
            <person name="Spatafora J.W."/>
            <person name="Crous P.W."/>
            <person name="Grigoriev I.V."/>
        </authorList>
    </citation>
    <scope>NUCLEOTIDE SEQUENCE</scope>
    <source>
        <strain evidence="11">CBS 342.82</strain>
    </source>
</reference>
<dbReference type="AlphaFoldDB" id="A0A6J3LYV3"/>
<gene>
    <name evidence="11" type="ORF">K489DRAFT_382758</name>
</gene>
<dbReference type="PANTHER" id="PTHR47808:SF2">
    <property type="entry name" value="LEM DOMAIN-CONTAINING PROTEIN 2"/>
    <property type="match status" value="1"/>
</dbReference>
<feature type="compositionally biased region" description="Basic and acidic residues" evidence="7">
    <location>
        <begin position="146"/>
        <end position="159"/>
    </location>
</feature>
<evidence type="ECO:0000259" key="8">
    <source>
        <dbReference type="Pfam" id="PF09402"/>
    </source>
</evidence>
<feature type="domain" description="HeH/LEM" evidence="9">
    <location>
        <begin position="13"/>
        <end position="47"/>
    </location>
</feature>
<dbReference type="InterPro" id="IPR041885">
    <property type="entry name" value="MAN1_winged_helix_dom"/>
</dbReference>
<reference evidence="11" key="2">
    <citation type="submission" date="2020-04" db="EMBL/GenBank/DDBJ databases">
        <authorList>
            <consortium name="NCBI Genome Project"/>
        </authorList>
    </citation>
    <scope>NUCLEOTIDE SEQUENCE</scope>
    <source>
        <strain evidence="11">CBS 342.82</strain>
    </source>
</reference>
<accession>A0A6J3LYV3</accession>
<comment type="subcellular location">
    <subcellularLocation>
        <location evidence="1">Nucleus inner membrane</location>
    </subcellularLocation>
</comment>
<evidence type="ECO:0000256" key="2">
    <source>
        <dbReference type="ARBA" id="ARBA00022553"/>
    </source>
</evidence>
<dbReference type="GO" id="GO:0003682">
    <property type="term" value="F:chromatin binding"/>
    <property type="evidence" value="ECO:0007669"/>
    <property type="project" value="InterPro"/>
</dbReference>